<evidence type="ECO:0000313" key="3">
    <source>
        <dbReference type="Proteomes" id="UP001358586"/>
    </source>
</evidence>
<accession>A0ABR0N8Q6</accession>
<sequence length="80" mass="8691">MNFKSLSLFSISFIALCFTVASAASFNIRNNCPYKEPVSGVEPIANSTEPDEADAKPVTVGAYFSAKPMVHPQTPWLNSH</sequence>
<protein>
    <submittedName>
        <fullName evidence="2">Uncharacterized protein</fullName>
    </submittedName>
</protein>
<evidence type="ECO:0000313" key="2">
    <source>
        <dbReference type="EMBL" id="KAK5786980.1"/>
    </source>
</evidence>
<dbReference type="Proteomes" id="UP001358586">
    <property type="component" value="Chromosome 11"/>
</dbReference>
<proteinExistence type="predicted"/>
<evidence type="ECO:0000256" key="1">
    <source>
        <dbReference type="SAM" id="SignalP"/>
    </source>
</evidence>
<name>A0ABR0N8Q6_GOSAR</name>
<keyword evidence="1" id="KW-0732">Signal</keyword>
<comment type="caution">
    <text evidence="2">The sequence shown here is derived from an EMBL/GenBank/DDBJ whole genome shotgun (WGS) entry which is preliminary data.</text>
</comment>
<dbReference type="EMBL" id="JARKNE010000011">
    <property type="protein sequence ID" value="KAK5786980.1"/>
    <property type="molecule type" value="Genomic_DNA"/>
</dbReference>
<organism evidence="2 3">
    <name type="scientific">Gossypium arboreum</name>
    <name type="common">Tree cotton</name>
    <name type="synonym">Gossypium nanking</name>
    <dbReference type="NCBI Taxonomy" id="29729"/>
    <lineage>
        <taxon>Eukaryota</taxon>
        <taxon>Viridiplantae</taxon>
        <taxon>Streptophyta</taxon>
        <taxon>Embryophyta</taxon>
        <taxon>Tracheophyta</taxon>
        <taxon>Spermatophyta</taxon>
        <taxon>Magnoliopsida</taxon>
        <taxon>eudicotyledons</taxon>
        <taxon>Gunneridae</taxon>
        <taxon>Pentapetalae</taxon>
        <taxon>rosids</taxon>
        <taxon>malvids</taxon>
        <taxon>Malvales</taxon>
        <taxon>Malvaceae</taxon>
        <taxon>Malvoideae</taxon>
        <taxon>Gossypium</taxon>
    </lineage>
</organism>
<feature type="chain" id="PRO_5045986711" evidence="1">
    <location>
        <begin position="24"/>
        <end position="80"/>
    </location>
</feature>
<keyword evidence="3" id="KW-1185">Reference proteome</keyword>
<reference evidence="2 3" key="1">
    <citation type="submission" date="2023-03" db="EMBL/GenBank/DDBJ databases">
        <title>WGS of Gossypium arboreum.</title>
        <authorList>
            <person name="Yu D."/>
        </authorList>
    </citation>
    <scope>NUCLEOTIDE SEQUENCE [LARGE SCALE GENOMIC DNA]</scope>
    <source>
        <tissue evidence="2">Leaf</tissue>
    </source>
</reference>
<feature type="signal peptide" evidence="1">
    <location>
        <begin position="1"/>
        <end position="23"/>
    </location>
</feature>
<gene>
    <name evidence="2" type="ORF">PVK06_041630</name>
</gene>